<evidence type="ECO:0000259" key="5">
    <source>
        <dbReference type="SMART" id="SM00893"/>
    </source>
</evidence>
<accession>A0A7V5XYQ1</accession>
<dbReference type="GO" id="GO:0033539">
    <property type="term" value="P:fatty acid beta-oxidation using acyl-CoA dehydrogenase"/>
    <property type="evidence" value="ECO:0007669"/>
    <property type="project" value="TreeGrafter"/>
</dbReference>
<dbReference type="EMBL" id="DTHS01000001">
    <property type="protein sequence ID" value="HHR48044.1"/>
    <property type="molecule type" value="Genomic_DNA"/>
</dbReference>
<feature type="binding site" evidence="4">
    <location>
        <position position="212"/>
    </location>
    <ligand>
        <name>FAD</name>
        <dbReference type="ChEBI" id="CHEBI:57692"/>
    </ligand>
</feature>
<dbReference type="Gene3D" id="3.40.50.1220">
    <property type="entry name" value="TPP-binding domain"/>
    <property type="match status" value="1"/>
</dbReference>
<comment type="similarity">
    <text evidence="1">Belongs to the ETF alpha-subunit/FixB family.</text>
</comment>
<dbReference type="InterPro" id="IPR014731">
    <property type="entry name" value="ETF_asu_C"/>
</dbReference>
<organism evidence="6">
    <name type="scientific">candidate division WOR-3 bacterium</name>
    <dbReference type="NCBI Taxonomy" id="2052148"/>
    <lineage>
        <taxon>Bacteria</taxon>
        <taxon>Bacteria division WOR-3</taxon>
    </lineage>
</organism>
<dbReference type="PIRSF" id="PIRSF000089">
    <property type="entry name" value="Electra_flavoP_a"/>
    <property type="match status" value="1"/>
</dbReference>
<comment type="cofactor">
    <cofactor evidence="4">
        <name>FAD</name>
        <dbReference type="ChEBI" id="CHEBI:57692"/>
    </cofactor>
    <text evidence="4">Binds 1 FAD per dimer.</text>
</comment>
<dbReference type="AlphaFoldDB" id="A0A7V5XYQ1"/>
<keyword evidence="2" id="KW-0813">Transport</keyword>
<dbReference type="InterPro" id="IPR029035">
    <property type="entry name" value="DHS-like_NAD/FAD-binding_dom"/>
</dbReference>
<dbReference type="SMART" id="SM00893">
    <property type="entry name" value="ETF"/>
    <property type="match status" value="1"/>
</dbReference>
<proteinExistence type="inferred from homology"/>
<feature type="binding site" evidence="4">
    <location>
        <begin position="268"/>
        <end position="275"/>
    </location>
    <ligand>
        <name>FAD</name>
        <dbReference type="ChEBI" id="CHEBI:57692"/>
    </ligand>
</feature>
<evidence type="ECO:0000256" key="4">
    <source>
        <dbReference type="PIRSR" id="PIRSR000089-1"/>
    </source>
</evidence>
<evidence type="ECO:0000256" key="2">
    <source>
        <dbReference type="ARBA" id="ARBA00022448"/>
    </source>
</evidence>
<dbReference type="FunFam" id="3.40.50.1220:FF:000004">
    <property type="entry name" value="Electron transfer flavoprotein"/>
    <property type="match status" value="1"/>
</dbReference>
<sequence length="320" mass="35901">MKEVIVFIEHRFGEILESNFDALSFAYRWQELNGGEVSLLILTSEEKKEIFNNLKGLGNKIYFLKNKILEEYHPEFYLNAIKMFLKRKEDYLLVFSQTANAYELAPSLAAEFFIPVITNINGLEKIDDKIYLIRYFYGGKICGKIGLLDEKSLILTIQSGAFKFEKREFSTLIEEQEISLPIEKNTEILGYEKAEAGEVDITQAAVIIGIGRGIKDQKNLPMVEELAKKLNGVLAGSRPVIDAGWLPKDRQVGSSGKTVKPKLYFALGISGAFQHVAGMKNSDLIIAINKDENAPIFSVSHYGVIGDLTKIVPALLKKLQ</sequence>
<dbReference type="SUPFAM" id="SSF52402">
    <property type="entry name" value="Adenine nucleotide alpha hydrolases-like"/>
    <property type="match status" value="1"/>
</dbReference>
<feature type="binding site" evidence="4">
    <location>
        <position position="289"/>
    </location>
    <ligand>
        <name>FAD</name>
        <dbReference type="ChEBI" id="CHEBI:57692"/>
    </ligand>
</feature>
<reference evidence="6" key="1">
    <citation type="journal article" date="2020" name="mSystems">
        <title>Genome- and Community-Level Interaction Insights into Carbon Utilization and Element Cycling Functions of Hydrothermarchaeota in Hydrothermal Sediment.</title>
        <authorList>
            <person name="Zhou Z."/>
            <person name="Liu Y."/>
            <person name="Xu W."/>
            <person name="Pan J."/>
            <person name="Luo Z.H."/>
            <person name="Li M."/>
        </authorList>
    </citation>
    <scope>NUCLEOTIDE SEQUENCE [LARGE SCALE GENOMIC DNA]</scope>
    <source>
        <strain evidence="6">SpSt-791</strain>
    </source>
</reference>
<dbReference type="PANTHER" id="PTHR43153:SF1">
    <property type="entry name" value="ELECTRON TRANSFER FLAVOPROTEIN SUBUNIT ALPHA, MITOCHONDRIAL"/>
    <property type="match status" value="1"/>
</dbReference>
<keyword evidence="3" id="KW-0285">Flavoprotein</keyword>
<keyword evidence="4" id="KW-0274">FAD</keyword>
<dbReference type="GO" id="GO:0050660">
    <property type="term" value="F:flavin adenine dinucleotide binding"/>
    <property type="evidence" value="ECO:0007669"/>
    <property type="project" value="InterPro"/>
</dbReference>
<dbReference type="Pfam" id="PF00766">
    <property type="entry name" value="ETF_alpha"/>
    <property type="match status" value="1"/>
</dbReference>
<feature type="binding site" evidence="4">
    <location>
        <begin position="237"/>
        <end position="238"/>
    </location>
    <ligand>
        <name>FAD</name>
        <dbReference type="ChEBI" id="CHEBI:57692"/>
    </ligand>
</feature>
<feature type="binding site" evidence="4">
    <location>
        <begin position="251"/>
        <end position="255"/>
    </location>
    <ligand>
        <name>FAD</name>
        <dbReference type="ChEBI" id="CHEBI:57692"/>
    </ligand>
</feature>
<dbReference type="GO" id="GO:0009055">
    <property type="term" value="F:electron transfer activity"/>
    <property type="evidence" value="ECO:0007669"/>
    <property type="project" value="InterPro"/>
</dbReference>
<dbReference type="InterPro" id="IPR014730">
    <property type="entry name" value="ETF_a/b_N"/>
</dbReference>
<dbReference type="PANTHER" id="PTHR43153">
    <property type="entry name" value="ELECTRON TRANSFER FLAVOPROTEIN ALPHA"/>
    <property type="match status" value="1"/>
</dbReference>
<dbReference type="Gene3D" id="3.40.50.620">
    <property type="entry name" value="HUPs"/>
    <property type="match status" value="1"/>
</dbReference>
<feature type="domain" description="Electron transfer flavoprotein alpha/beta-subunit N-terminal" evidence="5">
    <location>
        <begin position="4"/>
        <end position="194"/>
    </location>
</feature>
<dbReference type="InterPro" id="IPR014729">
    <property type="entry name" value="Rossmann-like_a/b/a_fold"/>
</dbReference>
<gene>
    <name evidence="6" type="ORF">ENV79_00135</name>
</gene>
<evidence type="ECO:0000256" key="1">
    <source>
        <dbReference type="ARBA" id="ARBA00005817"/>
    </source>
</evidence>
<evidence type="ECO:0000313" key="6">
    <source>
        <dbReference type="EMBL" id="HHR48044.1"/>
    </source>
</evidence>
<dbReference type="Pfam" id="PF01012">
    <property type="entry name" value="ETF"/>
    <property type="match status" value="1"/>
</dbReference>
<dbReference type="SUPFAM" id="SSF52467">
    <property type="entry name" value="DHS-like NAD/FAD-binding domain"/>
    <property type="match status" value="1"/>
</dbReference>
<dbReference type="InterPro" id="IPR001308">
    <property type="entry name" value="ETF_a/FixB"/>
</dbReference>
<evidence type="ECO:0000256" key="3">
    <source>
        <dbReference type="ARBA" id="ARBA00022630"/>
    </source>
</evidence>
<protein>
    <submittedName>
        <fullName evidence="6">Electron transfer flavoprotein subunit alpha/FixB family protein</fullName>
    </submittedName>
</protein>
<comment type="caution">
    <text evidence="6">The sequence shown here is derived from an EMBL/GenBank/DDBJ whole genome shotgun (WGS) entry which is preliminary data.</text>
</comment>
<name>A0A7V5XYQ1_UNCW3</name>